<dbReference type="Proteomes" id="UP001201163">
    <property type="component" value="Unassembled WGS sequence"/>
</dbReference>
<dbReference type="EMBL" id="JAKELL010000013">
    <property type="protein sequence ID" value="KAH8994811.1"/>
    <property type="molecule type" value="Genomic_DNA"/>
</dbReference>
<evidence type="ECO:0000313" key="1">
    <source>
        <dbReference type="EMBL" id="KAH8994811.1"/>
    </source>
</evidence>
<reference evidence="1" key="1">
    <citation type="submission" date="2022-01" db="EMBL/GenBank/DDBJ databases">
        <title>Comparative genomics reveals a dynamic genome evolution in the ectomycorrhizal milk-cap (Lactarius) mushrooms.</title>
        <authorList>
            <consortium name="DOE Joint Genome Institute"/>
            <person name="Lebreton A."/>
            <person name="Tang N."/>
            <person name="Kuo A."/>
            <person name="LaButti K."/>
            <person name="Drula E."/>
            <person name="Barry K."/>
            <person name="Clum A."/>
            <person name="Lipzen A."/>
            <person name="Mousain D."/>
            <person name="Ng V."/>
            <person name="Wang R."/>
            <person name="Wang X."/>
            <person name="Dai Y."/>
            <person name="Henrissat B."/>
            <person name="Grigoriev I.V."/>
            <person name="Guerin-Laguette A."/>
            <person name="Yu F."/>
            <person name="Martin F.M."/>
        </authorList>
    </citation>
    <scope>NUCLEOTIDE SEQUENCE</scope>
    <source>
        <strain evidence="1">QP</strain>
    </source>
</reference>
<accession>A0AAD4QFE2</accession>
<dbReference type="Gene3D" id="3.40.50.1820">
    <property type="entry name" value="alpha/beta hydrolase"/>
    <property type="match status" value="1"/>
</dbReference>
<dbReference type="InterPro" id="IPR029058">
    <property type="entry name" value="AB_hydrolase_fold"/>
</dbReference>
<sequence length="149" mass="16842">MATSDVVKETLNVAGLSTNVYTRANLRDKPTSGPVVVLFFLHGRTESADHIDPIARAAFSWAAEKEASSREAPRDFIVVTFDQRNHGKRMVDQRGNFGWGKNADQHNERQAYYHAHAFANAQHCANLKDWTRSPLSRHPLCPKKLHHVQ</sequence>
<comment type="caution">
    <text evidence="1">The sequence shown here is derived from an EMBL/GenBank/DDBJ whole genome shotgun (WGS) entry which is preliminary data.</text>
</comment>
<name>A0AAD4QFE2_9AGAM</name>
<dbReference type="AlphaFoldDB" id="A0AAD4QFE2"/>
<gene>
    <name evidence="1" type="ORF">EDB92DRAFT_1847561</name>
</gene>
<keyword evidence="2" id="KW-1185">Reference proteome</keyword>
<dbReference type="SUPFAM" id="SSF53474">
    <property type="entry name" value="alpha/beta-Hydrolases"/>
    <property type="match status" value="1"/>
</dbReference>
<protein>
    <submittedName>
        <fullName evidence="1">Uncharacterized protein</fullName>
    </submittedName>
</protein>
<evidence type="ECO:0000313" key="2">
    <source>
        <dbReference type="Proteomes" id="UP001201163"/>
    </source>
</evidence>
<proteinExistence type="predicted"/>
<organism evidence="1 2">
    <name type="scientific">Lactarius akahatsu</name>
    <dbReference type="NCBI Taxonomy" id="416441"/>
    <lineage>
        <taxon>Eukaryota</taxon>
        <taxon>Fungi</taxon>
        <taxon>Dikarya</taxon>
        <taxon>Basidiomycota</taxon>
        <taxon>Agaricomycotina</taxon>
        <taxon>Agaricomycetes</taxon>
        <taxon>Russulales</taxon>
        <taxon>Russulaceae</taxon>
        <taxon>Lactarius</taxon>
    </lineage>
</organism>